<protein>
    <submittedName>
        <fullName evidence="1">Four helix bundle protein</fullName>
    </submittedName>
</protein>
<dbReference type="InterPro" id="IPR012657">
    <property type="entry name" value="23S_rRNA-intervening_sequence"/>
</dbReference>
<evidence type="ECO:0000313" key="1">
    <source>
        <dbReference type="EMBL" id="NMC63781.1"/>
    </source>
</evidence>
<name>A0A7X9FTD0_9DELT</name>
<dbReference type="PANTHER" id="PTHR38471:SF2">
    <property type="entry name" value="FOUR HELIX BUNDLE PROTEIN"/>
    <property type="match status" value="1"/>
</dbReference>
<proteinExistence type="predicted"/>
<dbReference type="PANTHER" id="PTHR38471">
    <property type="entry name" value="FOUR HELIX BUNDLE PROTEIN"/>
    <property type="match status" value="1"/>
</dbReference>
<accession>A0A7X9FTD0</accession>
<comment type="caution">
    <text evidence="1">The sequence shown here is derived from an EMBL/GenBank/DDBJ whole genome shotgun (WGS) entry which is preliminary data.</text>
</comment>
<dbReference type="AlphaFoldDB" id="A0A7X9FTD0"/>
<organism evidence="1 2">
    <name type="scientific">SAR324 cluster bacterium</name>
    <dbReference type="NCBI Taxonomy" id="2024889"/>
    <lineage>
        <taxon>Bacteria</taxon>
        <taxon>Deltaproteobacteria</taxon>
        <taxon>SAR324 cluster</taxon>
    </lineage>
</organism>
<dbReference type="Gene3D" id="1.20.1440.60">
    <property type="entry name" value="23S rRNA-intervening sequence"/>
    <property type="match status" value="1"/>
</dbReference>
<evidence type="ECO:0000313" key="2">
    <source>
        <dbReference type="Proteomes" id="UP000524246"/>
    </source>
</evidence>
<gene>
    <name evidence="1" type="ORF">GYA55_11515</name>
</gene>
<dbReference type="Pfam" id="PF05635">
    <property type="entry name" value="23S_rRNA_IVP"/>
    <property type="match status" value="1"/>
</dbReference>
<sequence>MKDFRTYNLAVSFYAQASTLKLERHLKEQLLRAASSVALNLAEGSGRSSKADQRRFFSIAFGSLRECQAILDLVGLKDSKVLGADNLAAHVYCLLKSCRA</sequence>
<dbReference type="SUPFAM" id="SSF158446">
    <property type="entry name" value="IVS-encoded protein-like"/>
    <property type="match status" value="1"/>
</dbReference>
<dbReference type="EMBL" id="JAAZON010000525">
    <property type="protein sequence ID" value="NMC63781.1"/>
    <property type="molecule type" value="Genomic_DNA"/>
</dbReference>
<reference evidence="1 2" key="1">
    <citation type="journal article" date="2020" name="Biotechnol. Biofuels">
        <title>New insights from the biogas microbiome by comprehensive genome-resolved metagenomics of nearly 1600 species originating from multiple anaerobic digesters.</title>
        <authorList>
            <person name="Campanaro S."/>
            <person name="Treu L."/>
            <person name="Rodriguez-R L.M."/>
            <person name="Kovalovszki A."/>
            <person name="Ziels R.M."/>
            <person name="Maus I."/>
            <person name="Zhu X."/>
            <person name="Kougias P.G."/>
            <person name="Basile A."/>
            <person name="Luo G."/>
            <person name="Schluter A."/>
            <person name="Konstantinidis K.T."/>
            <person name="Angelidaki I."/>
        </authorList>
    </citation>
    <scope>NUCLEOTIDE SEQUENCE [LARGE SCALE GENOMIC DNA]</scope>
    <source>
        <strain evidence="1">AS27yjCOA_65</strain>
    </source>
</reference>
<dbReference type="InterPro" id="IPR036583">
    <property type="entry name" value="23S_rRNA_IVS_sf"/>
</dbReference>
<dbReference type="Proteomes" id="UP000524246">
    <property type="component" value="Unassembled WGS sequence"/>
</dbReference>
<dbReference type="NCBIfam" id="TIGR02436">
    <property type="entry name" value="four helix bundle protein"/>
    <property type="match status" value="1"/>
</dbReference>